<dbReference type="EMBL" id="JAOTOJ010000011">
    <property type="protein sequence ID" value="KAK9394324.1"/>
    <property type="molecule type" value="Genomic_DNA"/>
</dbReference>
<name>A0AAW1AWN0_CROAD</name>
<protein>
    <submittedName>
        <fullName evidence="1">Uncharacterized protein</fullName>
    </submittedName>
</protein>
<gene>
    <name evidence="1" type="ORF">NXF25_014852</name>
</gene>
<evidence type="ECO:0000313" key="2">
    <source>
        <dbReference type="Proteomes" id="UP001474421"/>
    </source>
</evidence>
<proteinExistence type="predicted"/>
<accession>A0AAW1AWN0</accession>
<sequence>MSQISFKRGQGRLWMVTVELTLEFPACSCRDAGKRSPGMQPRQAGLPLAREDKPVSEPVGRCLAFVLLVEKRPERARGMQSSAQTSILPMQSQATGRWVLQSCPWLACPRMDGILDLLQPPEWPEVSLGERKGIRPQLCFKFPEAWVWSGFASLFLKHPAPRLT</sequence>
<comment type="caution">
    <text evidence="1">The sequence shown here is derived from an EMBL/GenBank/DDBJ whole genome shotgun (WGS) entry which is preliminary data.</text>
</comment>
<reference evidence="1 2" key="1">
    <citation type="journal article" date="2024" name="Proc. Natl. Acad. Sci. U.S.A.">
        <title>The genetic regulatory architecture and epigenomic basis for age-related changes in rattlesnake venom.</title>
        <authorList>
            <person name="Hogan M.P."/>
            <person name="Holding M.L."/>
            <person name="Nystrom G.S."/>
            <person name="Colston T.J."/>
            <person name="Bartlett D.A."/>
            <person name="Mason A.J."/>
            <person name="Ellsworth S.A."/>
            <person name="Rautsaw R.M."/>
            <person name="Lawrence K.C."/>
            <person name="Strickland J.L."/>
            <person name="He B."/>
            <person name="Fraser P."/>
            <person name="Margres M.J."/>
            <person name="Gilbert D.M."/>
            <person name="Gibbs H.L."/>
            <person name="Parkinson C.L."/>
            <person name="Rokyta D.R."/>
        </authorList>
    </citation>
    <scope>NUCLEOTIDE SEQUENCE [LARGE SCALE GENOMIC DNA]</scope>
    <source>
        <strain evidence="1">DRR0105</strain>
    </source>
</reference>
<dbReference type="AlphaFoldDB" id="A0AAW1AWN0"/>
<dbReference type="Proteomes" id="UP001474421">
    <property type="component" value="Unassembled WGS sequence"/>
</dbReference>
<organism evidence="1 2">
    <name type="scientific">Crotalus adamanteus</name>
    <name type="common">Eastern diamondback rattlesnake</name>
    <dbReference type="NCBI Taxonomy" id="8729"/>
    <lineage>
        <taxon>Eukaryota</taxon>
        <taxon>Metazoa</taxon>
        <taxon>Chordata</taxon>
        <taxon>Craniata</taxon>
        <taxon>Vertebrata</taxon>
        <taxon>Euteleostomi</taxon>
        <taxon>Lepidosauria</taxon>
        <taxon>Squamata</taxon>
        <taxon>Bifurcata</taxon>
        <taxon>Unidentata</taxon>
        <taxon>Episquamata</taxon>
        <taxon>Toxicofera</taxon>
        <taxon>Serpentes</taxon>
        <taxon>Colubroidea</taxon>
        <taxon>Viperidae</taxon>
        <taxon>Crotalinae</taxon>
        <taxon>Crotalus</taxon>
    </lineage>
</organism>
<keyword evidence="2" id="KW-1185">Reference proteome</keyword>
<evidence type="ECO:0000313" key="1">
    <source>
        <dbReference type="EMBL" id="KAK9394324.1"/>
    </source>
</evidence>